<accession>A0A177N3U1</accession>
<organism evidence="1 2">
    <name type="scientific">Methylomonas koyamae</name>
    <dbReference type="NCBI Taxonomy" id="702114"/>
    <lineage>
        <taxon>Bacteria</taxon>
        <taxon>Pseudomonadati</taxon>
        <taxon>Pseudomonadota</taxon>
        <taxon>Gammaproteobacteria</taxon>
        <taxon>Methylococcales</taxon>
        <taxon>Methylococcaceae</taxon>
        <taxon>Methylomonas</taxon>
    </lineage>
</organism>
<dbReference type="PROSITE" id="PS51257">
    <property type="entry name" value="PROKAR_LIPOPROTEIN"/>
    <property type="match status" value="1"/>
</dbReference>
<gene>
    <name evidence="1" type="ORF">A1507_19625</name>
</gene>
<proteinExistence type="predicted"/>
<evidence type="ECO:0008006" key="3">
    <source>
        <dbReference type="Google" id="ProtNLM"/>
    </source>
</evidence>
<comment type="caution">
    <text evidence="1">The sequence shown here is derived from an EMBL/GenBank/DDBJ whole genome shotgun (WGS) entry which is preliminary data.</text>
</comment>
<evidence type="ECO:0000313" key="2">
    <source>
        <dbReference type="Proteomes" id="UP000077857"/>
    </source>
</evidence>
<sequence>MKKLIALLSALIVQGCASPVTRIEPVPATETIARLCIKENPKTYMEDFLPEVRAQLAEHAIATELLGQGGDCPYTMSYEAQWSWDWFWTFSVYLSMAEFSVSKDGRQIGMASYTAALGPSAVGRTKNKIRPLLIELFRK</sequence>
<reference evidence="1 2" key="1">
    <citation type="submission" date="2016-03" db="EMBL/GenBank/DDBJ databases">
        <authorList>
            <person name="Ploux O."/>
        </authorList>
    </citation>
    <scope>NUCLEOTIDE SEQUENCE [LARGE SCALE GENOMIC DNA]</scope>
    <source>
        <strain evidence="1 2">R-45378</strain>
    </source>
</reference>
<dbReference type="RefSeq" id="WP_064042180.1">
    <property type="nucleotide sequence ID" value="NZ_LUUJ01000116.1"/>
</dbReference>
<dbReference type="EMBL" id="LUUJ01000116">
    <property type="protein sequence ID" value="OAI11810.1"/>
    <property type="molecule type" value="Genomic_DNA"/>
</dbReference>
<dbReference type="Proteomes" id="UP000077857">
    <property type="component" value="Unassembled WGS sequence"/>
</dbReference>
<name>A0A177N3U1_9GAMM</name>
<dbReference type="OrthoDB" id="6708210at2"/>
<evidence type="ECO:0000313" key="1">
    <source>
        <dbReference type="EMBL" id="OAI11810.1"/>
    </source>
</evidence>
<dbReference type="AlphaFoldDB" id="A0A177N3U1"/>
<protein>
    <recommendedName>
        <fullName evidence="3">Lipoprotein</fullName>
    </recommendedName>
</protein>